<accession>A0A9P1CSZ2</accession>
<proteinExistence type="predicted"/>
<dbReference type="EMBL" id="CAMXCT030002244">
    <property type="protein sequence ID" value="CAL4784105.1"/>
    <property type="molecule type" value="Genomic_DNA"/>
</dbReference>
<name>A0A9P1CSZ2_9DINO</name>
<dbReference type="Gene3D" id="3.40.630.30">
    <property type="match status" value="1"/>
</dbReference>
<evidence type="ECO:0000313" key="1">
    <source>
        <dbReference type="EMBL" id="CAI3996793.1"/>
    </source>
</evidence>
<keyword evidence="3" id="KW-1185">Reference proteome</keyword>
<reference evidence="2" key="2">
    <citation type="submission" date="2024-04" db="EMBL/GenBank/DDBJ databases">
        <authorList>
            <person name="Chen Y."/>
            <person name="Shah S."/>
            <person name="Dougan E. K."/>
            <person name="Thang M."/>
            <person name="Chan C."/>
        </authorList>
    </citation>
    <scope>NUCLEOTIDE SEQUENCE [LARGE SCALE GENOMIC DNA]</scope>
</reference>
<organism evidence="1">
    <name type="scientific">Cladocopium goreaui</name>
    <dbReference type="NCBI Taxonomy" id="2562237"/>
    <lineage>
        <taxon>Eukaryota</taxon>
        <taxon>Sar</taxon>
        <taxon>Alveolata</taxon>
        <taxon>Dinophyceae</taxon>
        <taxon>Suessiales</taxon>
        <taxon>Symbiodiniaceae</taxon>
        <taxon>Cladocopium</taxon>
    </lineage>
</organism>
<reference evidence="1" key="1">
    <citation type="submission" date="2022-10" db="EMBL/GenBank/DDBJ databases">
        <authorList>
            <person name="Chen Y."/>
            <person name="Dougan E. K."/>
            <person name="Chan C."/>
            <person name="Rhodes N."/>
            <person name="Thang M."/>
        </authorList>
    </citation>
    <scope>NUCLEOTIDE SEQUENCE</scope>
</reference>
<comment type="caution">
    <text evidence="1">The sequence shown here is derived from an EMBL/GenBank/DDBJ whole genome shotgun (WGS) entry which is preliminary data.</text>
</comment>
<sequence length="72" mass="8345">MNRGCENLLLKAAEEHSHRIGWKCNQTYLSVLKANERARGCYAKAGFKLESSRNAYWGKKEHSGSEWQKMKK</sequence>
<evidence type="ECO:0000313" key="2">
    <source>
        <dbReference type="EMBL" id="CAL1150168.1"/>
    </source>
</evidence>
<dbReference type="EMBL" id="CAMXCT010002244">
    <property type="protein sequence ID" value="CAI3996793.1"/>
    <property type="molecule type" value="Genomic_DNA"/>
</dbReference>
<protein>
    <recommendedName>
        <fullName evidence="4">N-acetyltransferase domain-containing protein</fullName>
    </recommendedName>
</protein>
<dbReference type="InterPro" id="IPR016181">
    <property type="entry name" value="Acyl_CoA_acyltransferase"/>
</dbReference>
<gene>
    <name evidence="1" type="ORF">C1SCF055_LOCUS23237</name>
</gene>
<dbReference type="EMBL" id="CAMXCT020002244">
    <property type="protein sequence ID" value="CAL1150168.1"/>
    <property type="molecule type" value="Genomic_DNA"/>
</dbReference>
<dbReference type="SUPFAM" id="SSF55729">
    <property type="entry name" value="Acyl-CoA N-acyltransferases (Nat)"/>
    <property type="match status" value="1"/>
</dbReference>
<dbReference type="AlphaFoldDB" id="A0A9P1CSZ2"/>
<feature type="non-terminal residue" evidence="1">
    <location>
        <position position="72"/>
    </location>
</feature>
<evidence type="ECO:0000313" key="3">
    <source>
        <dbReference type="Proteomes" id="UP001152797"/>
    </source>
</evidence>
<dbReference type="Proteomes" id="UP001152797">
    <property type="component" value="Unassembled WGS sequence"/>
</dbReference>
<evidence type="ECO:0008006" key="4">
    <source>
        <dbReference type="Google" id="ProtNLM"/>
    </source>
</evidence>